<accession>A0A2V2VLI8</accession>
<name>A0A2V2VLI8_TRYCR</name>
<feature type="transmembrane region" description="Helical" evidence="1">
    <location>
        <begin position="90"/>
        <end position="110"/>
    </location>
</feature>
<dbReference type="VEuPathDB" id="TriTrypDB:TcCLB.510515.90"/>
<evidence type="ECO:0000256" key="1">
    <source>
        <dbReference type="SAM" id="Phobius"/>
    </source>
</evidence>
<keyword evidence="1" id="KW-0472">Membrane</keyword>
<gene>
    <name evidence="2" type="ORF">C4B63_16g104</name>
</gene>
<organism evidence="2 3">
    <name type="scientific">Trypanosoma cruzi</name>
    <dbReference type="NCBI Taxonomy" id="5693"/>
    <lineage>
        <taxon>Eukaryota</taxon>
        <taxon>Discoba</taxon>
        <taxon>Euglenozoa</taxon>
        <taxon>Kinetoplastea</taxon>
        <taxon>Metakinetoplastina</taxon>
        <taxon>Trypanosomatida</taxon>
        <taxon>Trypanosomatidae</taxon>
        <taxon>Trypanosoma</taxon>
        <taxon>Schizotrypanum</taxon>
    </lineage>
</organism>
<proteinExistence type="predicted"/>
<keyword evidence="1" id="KW-0812">Transmembrane</keyword>
<evidence type="ECO:0000313" key="2">
    <source>
        <dbReference type="EMBL" id="PWU97297.1"/>
    </source>
</evidence>
<keyword evidence="1" id="KW-1133">Transmembrane helix</keyword>
<dbReference type="VEuPathDB" id="TriTrypDB:BCY84_02423"/>
<dbReference type="AlphaFoldDB" id="A0A2V2VLI8"/>
<dbReference type="EMBL" id="PRFA01000016">
    <property type="protein sequence ID" value="PWU97297.1"/>
    <property type="molecule type" value="Genomic_DNA"/>
</dbReference>
<evidence type="ECO:0000313" key="3">
    <source>
        <dbReference type="Proteomes" id="UP000246121"/>
    </source>
</evidence>
<sequence>MNMHDNVGRLRKDRGARTHCTVQLWEEEGREEVSGGDCCRGAMKNKYELPEQVRWYQTLWEMRNHDFRTTFLTTKRRHWRMFWKYESHLVYERVIMGFIVASCMFFMSNLDLTAAVFRLPTEDVNELLKQDVWRKYRSEINERKEHASKMLEDSSYIHNKNKPYST</sequence>
<protein>
    <submittedName>
        <fullName evidence="2">Uncharacterized protein</fullName>
    </submittedName>
</protein>
<dbReference type="VEuPathDB" id="TriTrypDB:TcYC6_0032620"/>
<dbReference type="VEuPathDB" id="TriTrypDB:TcBrA4_0137380"/>
<reference evidence="2 3" key="1">
    <citation type="journal article" date="2018" name="Microb. Genom.">
        <title>Expanding an expanded genome: long-read sequencing of Trypanosoma cruzi.</title>
        <authorList>
            <person name="Berna L."/>
            <person name="Rodriguez M."/>
            <person name="Chiribao M.L."/>
            <person name="Parodi-Talice A."/>
            <person name="Pita S."/>
            <person name="Rijo G."/>
            <person name="Alvarez-Valin F."/>
            <person name="Robello C."/>
        </authorList>
    </citation>
    <scope>NUCLEOTIDE SEQUENCE [LARGE SCALE GENOMIC DNA]</scope>
    <source>
        <strain evidence="2 3">Dm28c</strain>
    </source>
</reference>
<dbReference type="Proteomes" id="UP000246121">
    <property type="component" value="Unassembled WGS sequence"/>
</dbReference>
<comment type="caution">
    <text evidence="2">The sequence shown here is derived from an EMBL/GenBank/DDBJ whole genome shotgun (WGS) entry which is preliminary data.</text>
</comment>
<dbReference type="VEuPathDB" id="TriTrypDB:C4B63_16g104"/>
<dbReference type="VEuPathDB" id="TriTrypDB:TcCL_NonESM05149"/>
<dbReference type="VEuPathDB" id="TriTrypDB:TcCLB.509859.70"/>
<dbReference type="VEuPathDB" id="TriTrypDB:C3747_53g565c"/>
<dbReference type="VEuPathDB" id="TriTrypDB:TcG_03551"/>